<keyword evidence="2" id="KW-0732">Signal</keyword>
<feature type="signal peptide" evidence="2">
    <location>
        <begin position="1"/>
        <end position="18"/>
    </location>
</feature>
<evidence type="ECO:0000256" key="2">
    <source>
        <dbReference type="SAM" id="SignalP"/>
    </source>
</evidence>
<evidence type="ECO:0000256" key="1">
    <source>
        <dbReference type="SAM" id="MobiDB-lite"/>
    </source>
</evidence>
<evidence type="ECO:0000313" key="3">
    <source>
        <dbReference type="EMBL" id="KOC61881.1"/>
    </source>
</evidence>
<accession>A0A0L7QTV8</accession>
<proteinExistence type="predicted"/>
<feature type="compositionally biased region" description="Basic and acidic residues" evidence="1">
    <location>
        <begin position="197"/>
        <end position="209"/>
    </location>
</feature>
<dbReference type="AlphaFoldDB" id="A0A0L7QTV8"/>
<feature type="chain" id="PRO_5005574867" evidence="2">
    <location>
        <begin position="19"/>
        <end position="231"/>
    </location>
</feature>
<dbReference type="STRING" id="597456.A0A0L7QTV8"/>
<dbReference type="OrthoDB" id="7688750at2759"/>
<reference evidence="3 4" key="1">
    <citation type="submission" date="2015-07" db="EMBL/GenBank/DDBJ databases">
        <title>The genome of Habropoda laboriosa.</title>
        <authorList>
            <person name="Pan H."/>
            <person name="Kapheim K."/>
        </authorList>
    </citation>
    <scope>NUCLEOTIDE SEQUENCE [LARGE SCALE GENOMIC DNA]</scope>
    <source>
        <strain evidence="3">0110345459</strain>
    </source>
</reference>
<dbReference type="Proteomes" id="UP000053825">
    <property type="component" value="Unassembled WGS sequence"/>
</dbReference>
<gene>
    <name evidence="3" type="ORF">WH47_05414</name>
</gene>
<feature type="region of interest" description="Disordered" evidence="1">
    <location>
        <begin position="181"/>
        <end position="231"/>
    </location>
</feature>
<organism evidence="3 4">
    <name type="scientific">Habropoda laboriosa</name>
    <dbReference type="NCBI Taxonomy" id="597456"/>
    <lineage>
        <taxon>Eukaryota</taxon>
        <taxon>Metazoa</taxon>
        <taxon>Ecdysozoa</taxon>
        <taxon>Arthropoda</taxon>
        <taxon>Hexapoda</taxon>
        <taxon>Insecta</taxon>
        <taxon>Pterygota</taxon>
        <taxon>Neoptera</taxon>
        <taxon>Endopterygota</taxon>
        <taxon>Hymenoptera</taxon>
        <taxon>Apocrita</taxon>
        <taxon>Aculeata</taxon>
        <taxon>Apoidea</taxon>
        <taxon>Anthophila</taxon>
        <taxon>Apidae</taxon>
        <taxon>Habropoda</taxon>
    </lineage>
</organism>
<name>A0A0L7QTV8_9HYME</name>
<dbReference type="EMBL" id="KQ414747">
    <property type="protein sequence ID" value="KOC61881.1"/>
    <property type="molecule type" value="Genomic_DNA"/>
</dbReference>
<protein>
    <submittedName>
        <fullName evidence="3">Uncharacterized protein</fullName>
    </submittedName>
</protein>
<evidence type="ECO:0000313" key="4">
    <source>
        <dbReference type="Proteomes" id="UP000053825"/>
    </source>
</evidence>
<sequence length="231" mass="26541">MYILITFLLLATCNLSTSIGIYNKENSRLQGGFQSDEFFQKIRDWFANIRNRIHDRLFPSTITTPPPLSAEILNFDQFELQNILKNREWLPLDLSALPFNPNQDWGFRVGNWYFIQKGFRNQNGFDNNFDQTDFQLPNNIQPKNSAEVESEETFNVVKDSGTTKSILTTSTTTILSMNNVTPTVTQKVDPQTTTEQTDSHEYSSPKTDEQMEDNETDNDFIRKGSAEVLMG</sequence>
<feature type="compositionally biased region" description="Polar residues" evidence="1">
    <location>
        <begin position="181"/>
        <end position="196"/>
    </location>
</feature>
<keyword evidence="4" id="KW-1185">Reference proteome</keyword>